<evidence type="ECO:0000256" key="1">
    <source>
        <dbReference type="ARBA" id="ARBA00001941"/>
    </source>
</evidence>
<dbReference type="Gene3D" id="3.40.1830.10">
    <property type="entry name" value="Thermophilic metalloprotease (M29)"/>
    <property type="match status" value="1"/>
</dbReference>
<keyword evidence="8 10" id="KW-0378">Hydrolase</keyword>
<evidence type="ECO:0000256" key="5">
    <source>
        <dbReference type="ARBA" id="ARBA00022438"/>
    </source>
</evidence>
<comment type="cofactor">
    <cofactor evidence="3">
        <name>Zn(2+)</name>
        <dbReference type="ChEBI" id="CHEBI:29105"/>
    </cofactor>
</comment>
<keyword evidence="5 10" id="KW-0031">Aminopeptidase</keyword>
<dbReference type="GO" id="GO:0006508">
    <property type="term" value="P:proteolysis"/>
    <property type="evidence" value="ECO:0007669"/>
    <property type="project" value="UniProtKB-KW"/>
</dbReference>
<accession>A0A938XSM3</accession>
<dbReference type="SUPFAM" id="SSF144052">
    <property type="entry name" value="Thermophilic metalloprotease-like"/>
    <property type="match status" value="1"/>
</dbReference>
<sequence length="366" mass="41874">MKRQEWARLAETIVHHSLGLKRGQRVLIEVVGQAEPLVDAIVHAVWDVGAHPFFRFHPTEELRSLILHADSRQLHLLATREVERQRTMDGFIGIRADENLYEFSDLPKEQYNRYVKLYMQPLQAAMAELEKWVLLKYPTYGMAQLAKMSLSQLQQNYLAACNLDYQKLQEMVQPLAQWLEKTEHVRIVGPDTDLHFSIKGIPHYLCDGKYNLPDGEIFTAPLLESAEGKITFNVPATYMGLIFEQVSLEFRQGKVVRVRSSDETRLTELLSCDEGARQLGEFGIGLNPYIRQPMYNTLFDEKMAGSIHLALGQAYPMAENGNVSNLHLDLVLCQLPEFGGGSLFFDNVLIRKDGMFQPPELQRLNR</sequence>
<dbReference type="Pfam" id="PF02073">
    <property type="entry name" value="Peptidase_M29"/>
    <property type="match status" value="1"/>
</dbReference>
<keyword evidence="11" id="KW-1185">Reference proteome</keyword>
<reference evidence="10" key="1">
    <citation type="submission" date="2021-01" db="EMBL/GenBank/DDBJ databases">
        <title>Genomic Encyclopedia of Type Strains, Phase IV (KMG-IV): sequencing the most valuable type-strain genomes for metagenomic binning, comparative biology and taxonomic classification.</title>
        <authorList>
            <person name="Goeker M."/>
        </authorList>
    </citation>
    <scope>NUCLEOTIDE SEQUENCE</scope>
    <source>
        <strain evidence="10">DSM 25523</strain>
    </source>
</reference>
<dbReference type="InterPro" id="IPR000787">
    <property type="entry name" value="Peptidase_M29"/>
</dbReference>
<gene>
    <name evidence="10" type="ORF">JOD01_001258</name>
</gene>
<evidence type="ECO:0000256" key="3">
    <source>
        <dbReference type="ARBA" id="ARBA00001947"/>
    </source>
</evidence>
<dbReference type="Proteomes" id="UP000717624">
    <property type="component" value="Unassembled WGS sequence"/>
</dbReference>
<name>A0A938XSM3_9BACL</name>
<protein>
    <submittedName>
        <fullName evidence="10">Aminopeptidase</fullName>
        <ecNumber evidence="10">3.4.11.-</ecNumber>
    </submittedName>
</protein>
<keyword evidence="7" id="KW-0479">Metal-binding</keyword>
<dbReference type="AlphaFoldDB" id="A0A938XSM3"/>
<evidence type="ECO:0000256" key="2">
    <source>
        <dbReference type="ARBA" id="ARBA00001946"/>
    </source>
</evidence>
<comment type="similarity">
    <text evidence="4">Belongs to the peptidase M29 family.</text>
</comment>
<keyword evidence="6" id="KW-0645">Protease</keyword>
<comment type="caution">
    <text evidence="10">The sequence shown here is derived from an EMBL/GenBank/DDBJ whole genome shotgun (WGS) entry which is preliminary data.</text>
</comment>
<comment type="cofactor">
    <cofactor evidence="2">
        <name>Mg(2+)</name>
        <dbReference type="ChEBI" id="CHEBI:18420"/>
    </cofactor>
</comment>
<dbReference type="GO" id="GO:0008237">
    <property type="term" value="F:metallopeptidase activity"/>
    <property type="evidence" value="ECO:0007669"/>
    <property type="project" value="UniProtKB-KW"/>
</dbReference>
<evidence type="ECO:0000313" key="11">
    <source>
        <dbReference type="Proteomes" id="UP000717624"/>
    </source>
</evidence>
<dbReference type="InterPro" id="IPR035097">
    <property type="entry name" value="M29_N-terminal"/>
</dbReference>
<dbReference type="RefSeq" id="WP_204517381.1">
    <property type="nucleotide sequence ID" value="NZ_BAABIN010000038.1"/>
</dbReference>
<dbReference type="GO" id="GO:0004177">
    <property type="term" value="F:aminopeptidase activity"/>
    <property type="evidence" value="ECO:0007669"/>
    <property type="project" value="UniProtKB-KW"/>
</dbReference>
<evidence type="ECO:0000256" key="9">
    <source>
        <dbReference type="ARBA" id="ARBA00023049"/>
    </source>
</evidence>
<evidence type="ECO:0000313" key="10">
    <source>
        <dbReference type="EMBL" id="MBM7589658.1"/>
    </source>
</evidence>
<dbReference type="EMBL" id="JAFBEB010000003">
    <property type="protein sequence ID" value="MBM7589658.1"/>
    <property type="molecule type" value="Genomic_DNA"/>
</dbReference>
<dbReference type="EC" id="3.4.11.-" evidence="10"/>
<evidence type="ECO:0000256" key="6">
    <source>
        <dbReference type="ARBA" id="ARBA00022670"/>
    </source>
</evidence>
<evidence type="ECO:0000256" key="8">
    <source>
        <dbReference type="ARBA" id="ARBA00022801"/>
    </source>
</evidence>
<dbReference type="GO" id="GO:0046872">
    <property type="term" value="F:metal ion binding"/>
    <property type="evidence" value="ECO:0007669"/>
    <property type="project" value="UniProtKB-KW"/>
</dbReference>
<dbReference type="PANTHER" id="PTHR34448">
    <property type="entry name" value="AMINOPEPTIDASE"/>
    <property type="match status" value="1"/>
</dbReference>
<dbReference type="PANTHER" id="PTHR34448:SF1">
    <property type="entry name" value="BLL6088 PROTEIN"/>
    <property type="match status" value="1"/>
</dbReference>
<proteinExistence type="inferred from homology"/>
<dbReference type="InterPro" id="IPR052170">
    <property type="entry name" value="M29_Exopeptidase"/>
</dbReference>
<comment type="cofactor">
    <cofactor evidence="1">
        <name>Co(2+)</name>
        <dbReference type="ChEBI" id="CHEBI:48828"/>
    </cofactor>
</comment>
<evidence type="ECO:0000256" key="4">
    <source>
        <dbReference type="ARBA" id="ARBA00008236"/>
    </source>
</evidence>
<keyword evidence="9" id="KW-0482">Metalloprotease</keyword>
<organism evidence="10 11">
    <name type="scientific">Brevibacillus fulvus</name>
    <dbReference type="NCBI Taxonomy" id="1125967"/>
    <lineage>
        <taxon>Bacteria</taxon>
        <taxon>Bacillati</taxon>
        <taxon>Bacillota</taxon>
        <taxon>Bacilli</taxon>
        <taxon>Bacillales</taxon>
        <taxon>Paenibacillaceae</taxon>
        <taxon>Brevibacillus</taxon>
    </lineage>
</organism>
<evidence type="ECO:0000256" key="7">
    <source>
        <dbReference type="ARBA" id="ARBA00022723"/>
    </source>
</evidence>